<dbReference type="Gene3D" id="3.40.50.1950">
    <property type="entry name" value="Flavin prenyltransferase-like"/>
    <property type="match status" value="1"/>
</dbReference>
<proteinExistence type="predicted"/>
<reference evidence="2" key="1">
    <citation type="submission" date="2020-10" db="EMBL/GenBank/DDBJ databases">
        <authorList>
            <person name="Gilroy R."/>
        </authorList>
    </citation>
    <scope>NUCLEOTIDE SEQUENCE</scope>
    <source>
        <strain evidence="2">CHK195-11698</strain>
    </source>
</reference>
<dbReference type="AlphaFoldDB" id="A0A9D1HPU2"/>
<evidence type="ECO:0000259" key="1">
    <source>
        <dbReference type="Pfam" id="PF02441"/>
    </source>
</evidence>
<dbReference type="Proteomes" id="UP000824175">
    <property type="component" value="Unassembled WGS sequence"/>
</dbReference>
<organism evidence="2 3">
    <name type="scientific">Candidatus Fimiplasma intestinipullorum</name>
    <dbReference type="NCBI Taxonomy" id="2840825"/>
    <lineage>
        <taxon>Bacteria</taxon>
        <taxon>Bacillati</taxon>
        <taxon>Bacillota</taxon>
        <taxon>Clostridia</taxon>
        <taxon>Eubacteriales</taxon>
        <taxon>Candidatus Fimiplasma</taxon>
    </lineage>
</organism>
<dbReference type="InterPro" id="IPR036551">
    <property type="entry name" value="Flavin_trans-like"/>
</dbReference>
<gene>
    <name evidence="2" type="ORF">IAD15_11055</name>
</gene>
<feature type="domain" description="Flavoprotein" evidence="1">
    <location>
        <begin position="5"/>
        <end position="185"/>
    </location>
</feature>
<protein>
    <submittedName>
        <fullName evidence="2">Dipicolinate synthase subunit B</fullName>
    </submittedName>
</protein>
<accession>A0A9D1HPU2</accession>
<dbReference type="SUPFAM" id="SSF52507">
    <property type="entry name" value="Homo-oligomeric flavin-containing Cys decarboxylases, HFCD"/>
    <property type="match status" value="1"/>
</dbReference>
<dbReference type="EMBL" id="DVMJ01000099">
    <property type="protein sequence ID" value="HIU14585.1"/>
    <property type="molecule type" value="Genomic_DNA"/>
</dbReference>
<comment type="caution">
    <text evidence="2">The sequence shown here is derived from an EMBL/GenBank/DDBJ whole genome shotgun (WGS) entry which is preliminary data.</text>
</comment>
<dbReference type="GO" id="GO:0003824">
    <property type="term" value="F:catalytic activity"/>
    <property type="evidence" value="ECO:0007669"/>
    <property type="project" value="InterPro"/>
</dbReference>
<dbReference type="NCBIfam" id="NF006161">
    <property type="entry name" value="PRK08305.1"/>
    <property type="match status" value="1"/>
</dbReference>
<dbReference type="InterPro" id="IPR003382">
    <property type="entry name" value="Flavoprotein"/>
</dbReference>
<dbReference type="Pfam" id="PF02441">
    <property type="entry name" value="Flavoprotein"/>
    <property type="match status" value="1"/>
</dbReference>
<reference evidence="2" key="2">
    <citation type="journal article" date="2021" name="PeerJ">
        <title>Extensive microbial diversity within the chicken gut microbiome revealed by metagenomics and culture.</title>
        <authorList>
            <person name="Gilroy R."/>
            <person name="Ravi A."/>
            <person name="Getino M."/>
            <person name="Pursley I."/>
            <person name="Horton D.L."/>
            <person name="Alikhan N.F."/>
            <person name="Baker D."/>
            <person name="Gharbi K."/>
            <person name="Hall N."/>
            <person name="Watson M."/>
            <person name="Adriaenssens E.M."/>
            <person name="Foster-Nyarko E."/>
            <person name="Jarju S."/>
            <person name="Secka A."/>
            <person name="Antonio M."/>
            <person name="Oren A."/>
            <person name="Chaudhuri R.R."/>
            <person name="La Ragione R."/>
            <person name="Hildebrand F."/>
            <person name="Pallen M.J."/>
        </authorList>
    </citation>
    <scope>NUCLEOTIDE SEQUENCE</scope>
    <source>
        <strain evidence="2">CHK195-11698</strain>
    </source>
</reference>
<sequence length="195" mass="21625">MTQLKLGVGICGSFCSMSKLIKVLEELKLQNVDLYLFVTPEVQKVNNRFFRADDLLKRLQSYSGHAIIDSLAEAETFGPFHQLDAMLLMPCSATTLAKLCHGISDNAVLLATKATLRNQRPIIISFYTNDALGNSGVNIMRLLNTKGFYFVPFGQDDYVHKPNSMTSAESLVVPTLYQALEGKQIQPVIISYEAS</sequence>
<evidence type="ECO:0000313" key="3">
    <source>
        <dbReference type="Proteomes" id="UP000824175"/>
    </source>
</evidence>
<name>A0A9D1HPU2_9FIRM</name>
<evidence type="ECO:0000313" key="2">
    <source>
        <dbReference type="EMBL" id="HIU14585.1"/>
    </source>
</evidence>